<reference evidence="1" key="1">
    <citation type="submission" date="2023-10" db="EMBL/GenBank/DDBJ databases">
        <title>Genome assembly of Pristionchus species.</title>
        <authorList>
            <person name="Yoshida K."/>
            <person name="Sommer R.J."/>
        </authorList>
    </citation>
    <scope>NUCLEOTIDE SEQUENCE</scope>
    <source>
        <strain evidence="1">RS5133</strain>
    </source>
</reference>
<name>A0AAV5UY56_9BILA</name>
<evidence type="ECO:0000313" key="1">
    <source>
        <dbReference type="EMBL" id="GMT12226.1"/>
    </source>
</evidence>
<accession>A0AAV5UY56</accession>
<dbReference type="AlphaFoldDB" id="A0AAV5UY56"/>
<sequence length="207" mass="23958">MLEQVTERFDFAELSFRFAFRLQPSVINFARRSKTPIHYILTAFFSPDPHEILELPWAQSLCVKDMTPGFSDQQVLELAKQGHPELEIPANLSHPATLQRLIEIVHSTSLRRVAITVDIDYYHRFLSSIALVEEGRRLMDVSDPRSPIIWIEMEPDYPDYILDTGTGYLFVGGDHLKRTVHIYTDKCHFLACYPMHSMSLSRVCPNY</sequence>
<feature type="non-terminal residue" evidence="1">
    <location>
        <position position="207"/>
    </location>
</feature>
<dbReference type="Proteomes" id="UP001432322">
    <property type="component" value="Unassembled WGS sequence"/>
</dbReference>
<dbReference type="EMBL" id="BTSY01000001">
    <property type="protein sequence ID" value="GMT12226.1"/>
    <property type="molecule type" value="Genomic_DNA"/>
</dbReference>
<organism evidence="1 2">
    <name type="scientific">Pristionchus fissidentatus</name>
    <dbReference type="NCBI Taxonomy" id="1538716"/>
    <lineage>
        <taxon>Eukaryota</taxon>
        <taxon>Metazoa</taxon>
        <taxon>Ecdysozoa</taxon>
        <taxon>Nematoda</taxon>
        <taxon>Chromadorea</taxon>
        <taxon>Rhabditida</taxon>
        <taxon>Rhabditina</taxon>
        <taxon>Diplogasteromorpha</taxon>
        <taxon>Diplogasteroidea</taxon>
        <taxon>Neodiplogasteridae</taxon>
        <taxon>Pristionchus</taxon>
    </lineage>
</organism>
<proteinExistence type="predicted"/>
<comment type="caution">
    <text evidence="1">The sequence shown here is derived from an EMBL/GenBank/DDBJ whole genome shotgun (WGS) entry which is preliminary data.</text>
</comment>
<evidence type="ECO:0000313" key="2">
    <source>
        <dbReference type="Proteomes" id="UP001432322"/>
    </source>
</evidence>
<gene>
    <name evidence="1" type="ORF">PFISCL1PPCAC_3523</name>
</gene>
<protein>
    <submittedName>
        <fullName evidence="1">Uncharacterized protein</fullName>
    </submittedName>
</protein>
<keyword evidence="2" id="KW-1185">Reference proteome</keyword>